<feature type="compositionally biased region" description="Basic and acidic residues" evidence="1">
    <location>
        <begin position="309"/>
        <end position="318"/>
    </location>
</feature>
<accession>A0A976M5U1</accession>
<evidence type="ECO:0000256" key="1">
    <source>
        <dbReference type="SAM" id="MobiDB-lite"/>
    </source>
</evidence>
<feature type="compositionally biased region" description="Basic and acidic residues" evidence="1">
    <location>
        <begin position="621"/>
        <end position="632"/>
    </location>
</feature>
<feature type="compositionally biased region" description="Basic and acidic residues" evidence="1">
    <location>
        <begin position="547"/>
        <end position="564"/>
    </location>
</feature>
<feature type="compositionally biased region" description="Basic and acidic residues" evidence="1">
    <location>
        <begin position="336"/>
        <end position="354"/>
    </location>
</feature>
<feature type="compositionally biased region" description="Acidic residues" evidence="1">
    <location>
        <begin position="449"/>
        <end position="459"/>
    </location>
</feature>
<feature type="compositionally biased region" description="Acidic residues" evidence="1">
    <location>
        <begin position="536"/>
        <end position="546"/>
    </location>
</feature>
<protein>
    <submittedName>
        <fullName evidence="2">Uncharacterized protein</fullName>
    </submittedName>
</protein>
<organism evidence="2 3">
    <name type="scientific">Theileria orientalis</name>
    <dbReference type="NCBI Taxonomy" id="68886"/>
    <lineage>
        <taxon>Eukaryota</taxon>
        <taxon>Sar</taxon>
        <taxon>Alveolata</taxon>
        <taxon>Apicomplexa</taxon>
        <taxon>Aconoidasida</taxon>
        <taxon>Piroplasmida</taxon>
        <taxon>Theileriidae</taxon>
        <taxon>Theileria</taxon>
    </lineage>
</organism>
<dbReference type="Proteomes" id="UP000244803">
    <property type="component" value="Chromosome 3"/>
</dbReference>
<feature type="region of interest" description="Disordered" evidence="1">
    <location>
        <begin position="516"/>
        <end position="574"/>
    </location>
</feature>
<reference evidence="2" key="1">
    <citation type="submission" date="2022-07" db="EMBL/GenBank/DDBJ databases">
        <title>Evaluation of T. orientalis genome assembly methods using nanopore sequencing and analysis of variation between genomes.</title>
        <authorList>
            <person name="Yam J."/>
            <person name="Micallef M.L."/>
            <person name="Liu M."/>
            <person name="Djordjevic S.P."/>
            <person name="Bogema D.R."/>
            <person name="Jenkins C."/>
        </authorList>
    </citation>
    <scope>NUCLEOTIDE SEQUENCE</scope>
    <source>
        <strain evidence="2">Fish Creek</strain>
    </source>
</reference>
<evidence type="ECO:0000313" key="3">
    <source>
        <dbReference type="Proteomes" id="UP000244803"/>
    </source>
</evidence>
<dbReference type="AlphaFoldDB" id="A0A976M5U1"/>
<gene>
    <name evidence="2" type="ORF">MACJ_002259</name>
</gene>
<feature type="compositionally biased region" description="Basic and acidic residues" evidence="1">
    <location>
        <begin position="428"/>
        <end position="448"/>
    </location>
</feature>
<proteinExistence type="predicted"/>
<feature type="compositionally biased region" description="Polar residues" evidence="1">
    <location>
        <begin position="241"/>
        <end position="262"/>
    </location>
</feature>
<evidence type="ECO:0000313" key="2">
    <source>
        <dbReference type="EMBL" id="UKJ89013.2"/>
    </source>
</evidence>
<sequence>MESRWDSHYELLIFFPNQNYQIANIIDSDIDVWKKRGEAILESVDVYYKKHVPQIVKLNFLISGDRYSEYYGRDTGTYGRVEKPIFDILVFMNNFMDFTLYLDVEKGFSYSCFNWKETEIKGKQFIEFHPKKNVELAKFTCGKDSFEKGPSGQSLKKILRRQVSKSEELIQLVIRDPVKGKSTRCYHMKDNVIQPVSLSTFKKLCAPLPKSIDKNIPTLSYLPDIHEKLPDDYRSEDETQTPDAQINSEDSSRKVSLSSEPPTMSEAISPEIQKRYNSDGTRRLSSSKSPKKSFVNVIRNQIELIKQYSKEKERERVARRGLKQSSRPSFLSRIAEMSDKFQSPKDPDRSERSKSFVRSRVLDFERSKSFFIPLEFEESDQPPKENKSLVLEATEEHISTPTLHEFMEEQEKSEERFGDPFYEIIAERTSEPTEIKPLHEPVVAKETLEDIPLDQSEDIASERLEDPLVQTKCPTSKKSPKKRSGKSSKQSKSVFLQEIPKVPIYSESVIEKYFERTNKHEPEELPPSEPSKEILDGESPEEELKDEEGHYESSKDDVAKKPPDSEETETVAETDFEIIDLGTVEDEISSEPRDFECGAKKAMDVYPHVLETIESQAEPSYEEKTEEIDQKQTQESQSEEPMMIALYLDADDDLESFKVFTQERKNGFCVKLYKPKYKLMAVKYTTPLWVADMEQVECIDVKVHKYFEDLWAIKLNIKTAEGLKISRFFNPTIYFEITEEEYSKLVYELSRKTEKSENKALSLNLAYPDQPHVHATLINTEFSTTYMIYSVFTGYSFTSVYLNQTLVWKASEREPFADTVIYYTHLGRSAYAVLNIPASSLFIKEITFDLVTMKKITNLSQTQVNYLLEFDHPERRLDFNLADPIDNEKFKVSKAHHEGFIIRSFTADTGRVTMIYDGESGVTPTNIVPFRDFKVYYFMNLPVLVLTDPHLGPVYFKRTSSGWTTTKNSEVISDLEALRLDLEDTSAHPRTFISLDYDAARDKNFLVEMGRRRHFRYKSFVPVMGNIISRIFSSSGFVLRDRDRKSSSGATFLLKDNKPYKVELLINARAGLKKMVFKVFEHESSHWTEVDESLFLKY</sequence>
<feature type="compositionally biased region" description="Acidic residues" evidence="1">
    <location>
        <begin position="565"/>
        <end position="574"/>
    </location>
</feature>
<feature type="region of interest" description="Disordered" evidence="1">
    <location>
        <begin position="428"/>
        <end position="494"/>
    </location>
</feature>
<feature type="compositionally biased region" description="Basic and acidic residues" evidence="1">
    <location>
        <begin position="272"/>
        <end position="282"/>
    </location>
</feature>
<name>A0A976M5U1_THEOR</name>
<feature type="region of interest" description="Disordered" evidence="1">
    <location>
        <begin position="614"/>
        <end position="639"/>
    </location>
</feature>
<dbReference type="OrthoDB" id="10473216at2759"/>
<feature type="region of interest" description="Disordered" evidence="1">
    <location>
        <begin position="232"/>
        <end position="291"/>
    </location>
</feature>
<feature type="region of interest" description="Disordered" evidence="1">
    <location>
        <begin position="309"/>
        <end position="354"/>
    </location>
</feature>
<dbReference type="EMBL" id="CP056066">
    <property type="protein sequence ID" value="UKJ89013.2"/>
    <property type="molecule type" value="Genomic_DNA"/>
</dbReference>